<accession>A0A8S0U3E9</accession>
<comment type="caution">
    <text evidence="2">The sequence shown here is derived from an EMBL/GenBank/DDBJ whole genome shotgun (WGS) entry which is preliminary data.</text>
</comment>
<gene>
    <name evidence="2" type="ORF">OLEA9_A074218</name>
</gene>
<dbReference type="AlphaFoldDB" id="A0A8S0U3E9"/>
<feature type="region of interest" description="Disordered" evidence="1">
    <location>
        <begin position="46"/>
        <end position="70"/>
    </location>
</feature>
<keyword evidence="3" id="KW-1185">Reference proteome</keyword>
<evidence type="ECO:0000313" key="3">
    <source>
        <dbReference type="Proteomes" id="UP000594638"/>
    </source>
</evidence>
<dbReference type="Gramene" id="OE9A074218T1">
    <property type="protein sequence ID" value="OE9A074218C1"/>
    <property type="gene ID" value="OE9A074218"/>
</dbReference>
<dbReference type="Proteomes" id="UP000594638">
    <property type="component" value="Unassembled WGS sequence"/>
</dbReference>
<organism evidence="2 3">
    <name type="scientific">Olea europaea subsp. europaea</name>
    <dbReference type="NCBI Taxonomy" id="158383"/>
    <lineage>
        <taxon>Eukaryota</taxon>
        <taxon>Viridiplantae</taxon>
        <taxon>Streptophyta</taxon>
        <taxon>Embryophyta</taxon>
        <taxon>Tracheophyta</taxon>
        <taxon>Spermatophyta</taxon>
        <taxon>Magnoliopsida</taxon>
        <taxon>eudicotyledons</taxon>
        <taxon>Gunneridae</taxon>
        <taxon>Pentapetalae</taxon>
        <taxon>asterids</taxon>
        <taxon>lamiids</taxon>
        <taxon>Lamiales</taxon>
        <taxon>Oleaceae</taxon>
        <taxon>Oleeae</taxon>
        <taxon>Olea</taxon>
    </lineage>
</organism>
<reference evidence="2 3" key="1">
    <citation type="submission" date="2019-12" db="EMBL/GenBank/DDBJ databases">
        <authorList>
            <person name="Alioto T."/>
            <person name="Alioto T."/>
            <person name="Gomez Garrido J."/>
        </authorList>
    </citation>
    <scope>NUCLEOTIDE SEQUENCE [LARGE SCALE GENOMIC DNA]</scope>
</reference>
<proteinExistence type="predicted"/>
<protein>
    <submittedName>
        <fullName evidence="2">Uncharacterized protein</fullName>
    </submittedName>
</protein>
<evidence type="ECO:0000313" key="2">
    <source>
        <dbReference type="EMBL" id="CAA3011832.1"/>
    </source>
</evidence>
<dbReference type="OrthoDB" id="1927217at2759"/>
<dbReference type="EMBL" id="CACTIH010007381">
    <property type="protein sequence ID" value="CAA3011832.1"/>
    <property type="molecule type" value="Genomic_DNA"/>
</dbReference>
<sequence length="119" mass="13085">MESAMLNNLKDRSIVLQGIRNGTNGVRSLTGSKHFAQSMQTTKRKSQLSQLLSAKTSGNGNLPVSNNGSIVESGYHVNTSSASEREEDKYQSSARLINFDIHKSSCYDMILFKDVQNAN</sequence>
<evidence type="ECO:0000256" key="1">
    <source>
        <dbReference type="SAM" id="MobiDB-lite"/>
    </source>
</evidence>
<name>A0A8S0U3E9_OLEEU</name>